<comment type="cofactor">
    <cofactor evidence="1">
        <name>[4Fe-4S] cluster</name>
        <dbReference type="ChEBI" id="CHEBI:49883"/>
    </cofactor>
</comment>
<dbReference type="SFLD" id="SFLDS00029">
    <property type="entry name" value="Radical_SAM"/>
    <property type="match status" value="1"/>
</dbReference>
<keyword evidence="4" id="KW-0408">Iron</keyword>
<dbReference type="InterPro" id="IPR058240">
    <property type="entry name" value="rSAM_sf"/>
</dbReference>
<evidence type="ECO:0000256" key="1">
    <source>
        <dbReference type="ARBA" id="ARBA00001966"/>
    </source>
</evidence>
<dbReference type="NCBIfam" id="TIGR04085">
    <property type="entry name" value="rSAM_more_4Fe4S"/>
    <property type="match status" value="1"/>
</dbReference>
<feature type="domain" description="Radical SAM core" evidence="6">
    <location>
        <begin position="99"/>
        <end position="326"/>
    </location>
</feature>
<keyword evidence="2" id="KW-0949">S-adenosyl-L-methionine</keyword>
<dbReference type="InterPro" id="IPR006638">
    <property type="entry name" value="Elp3/MiaA/NifB-like_rSAM"/>
</dbReference>
<dbReference type="EMBL" id="CP003326">
    <property type="protein sequence ID" value="AFS77854.1"/>
    <property type="molecule type" value="Genomic_DNA"/>
</dbReference>
<sequence length="451" mass="52655">MLNKRYFSYDFDNKYFLYDSDTGLVFTSTETMNRVVELINLKYGKQNIIDSLYRLDKNEVENSINFLKQLSKQYNLREGQNKDLVRKNKNIEESLWLDGQVLSKMWLSISYSCNMKCTYCFADSGTYGNESMMTIETAKKCIDYFFKYVNKKANRFNVQYFGGEPLLNKEVFIFATEYINQKSSELGLKPNYIITTNGTIMDNDILDVIISNRMYVHISIDGSKDIHNLNRKFSSGEETFGIVANNINMIKERGYRNIGARVTLTKPGIKSLKEDVKFLWDFGFNHVFIDIVKTDIKELAIDKDSICLLKQELEEIMIMMKEELLNGNMKCIRNITDMESIIKNRTIKAECTYFNPFTIKFTPKGEIYKCEFALNEKENYVGSISKGIEWDKFKKTFTPEERCLNCWAKRLCGGGCHLYSNDDVSCEYSKIIMENALKYYSFFESNEERAL</sequence>
<dbReference type="PROSITE" id="PS51918">
    <property type="entry name" value="RADICAL_SAM"/>
    <property type="match status" value="1"/>
</dbReference>
<dbReference type="SFLD" id="SFLDG01067">
    <property type="entry name" value="SPASM/twitch_domain_containing"/>
    <property type="match status" value="1"/>
</dbReference>
<dbReference type="PANTHER" id="PTHR43273:SF8">
    <property type="entry name" value="RADICAL SAM DOMAIN PROTEIN"/>
    <property type="match status" value="1"/>
</dbReference>
<dbReference type="SMART" id="SM00729">
    <property type="entry name" value="Elp3"/>
    <property type="match status" value="1"/>
</dbReference>
<dbReference type="HOGENOM" id="CLU_009273_3_3_9"/>
<evidence type="ECO:0000256" key="5">
    <source>
        <dbReference type="ARBA" id="ARBA00023014"/>
    </source>
</evidence>
<reference evidence="7 8" key="1">
    <citation type="journal article" date="2012" name="PLoS ONE">
        <title>The purine-utilizing bacterium Clostridium acidurici 9a: a genome-guided metabolic reconsideration.</title>
        <authorList>
            <person name="Hartwich K."/>
            <person name="Poehlein A."/>
            <person name="Daniel R."/>
        </authorList>
    </citation>
    <scope>NUCLEOTIDE SEQUENCE [LARGE SCALE GENOMIC DNA]</scope>
    <source>
        <strain evidence="8">ATCC 7906 / DSM 604 / BCRC 14475 / CIP 104303 / KCTC 5404 / NCIMB 10678 / 9a</strain>
    </source>
</reference>
<keyword evidence="8" id="KW-1185">Reference proteome</keyword>
<dbReference type="Gene3D" id="3.20.20.70">
    <property type="entry name" value="Aldolase class I"/>
    <property type="match status" value="1"/>
</dbReference>
<evidence type="ECO:0000256" key="2">
    <source>
        <dbReference type="ARBA" id="ARBA00022691"/>
    </source>
</evidence>
<dbReference type="KEGG" id="cad:Curi_c07810"/>
<dbReference type="InterPro" id="IPR007197">
    <property type="entry name" value="rSAM"/>
</dbReference>
<protein>
    <submittedName>
        <fullName evidence="7">Radical SAM domain-containing protein</fullName>
    </submittedName>
</protein>
<name>K0AXC5_GOTA9</name>
<dbReference type="GO" id="GO:0051536">
    <property type="term" value="F:iron-sulfur cluster binding"/>
    <property type="evidence" value="ECO:0007669"/>
    <property type="project" value="UniProtKB-KW"/>
</dbReference>
<dbReference type="SFLD" id="SFLDG01386">
    <property type="entry name" value="main_SPASM_domain-containing"/>
    <property type="match status" value="1"/>
</dbReference>
<dbReference type="InterPro" id="IPR023885">
    <property type="entry name" value="4Fe4S-binding_SPASM_dom"/>
</dbReference>
<gene>
    <name evidence="7" type="ordered locus">Curi_c07810</name>
</gene>
<evidence type="ECO:0000256" key="4">
    <source>
        <dbReference type="ARBA" id="ARBA00023004"/>
    </source>
</evidence>
<dbReference type="SFLD" id="SFLDG01384">
    <property type="entry name" value="thioether_bond_formation_requi"/>
    <property type="match status" value="1"/>
</dbReference>
<evidence type="ECO:0000256" key="3">
    <source>
        <dbReference type="ARBA" id="ARBA00022723"/>
    </source>
</evidence>
<dbReference type="AlphaFoldDB" id="K0AXC5"/>
<dbReference type="Proteomes" id="UP000006094">
    <property type="component" value="Chromosome"/>
</dbReference>
<evidence type="ECO:0000313" key="7">
    <source>
        <dbReference type="EMBL" id="AFS77854.1"/>
    </source>
</evidence>
<dbReference type="STRING" id="1128398.Curi_c07810"/>
<evidence type="ECO:0000259" key="6">
    <source>
        <dbReference type="PROSITE" id="PS51918"/>
    </source>
</evidence>
<dbReference type="GO" id="GO:0046872">
    <property type="term" value="F:metal ion binding"/>
    <property type="evidence" value="ECO:0007669"/>
    <property type="project" value="UniProtKB-KW"/>
</dbReference>
<dbReference type="PANTHER" id="PTHR43273">
    <property type="entry name" value="ANAEROBIC SULFATASE-MATURATING ENZYME HOMOLOG ASLB-RELATED"/>
    <property type="match status" value="1"/>
</dbReference>
<dbReference type="RefSeq" id="WP_014966991.1">
    <property type="nucleotide sequence ID" value="NC_018664.1"/>
</dbReference>
<keyword evidence="5" id="KW-0411">Iron-sulfur</keyword>
<proteinExistence type="predicted"/>
<keyword evidence="3" id="KW-0479">Metal-binding</keyword>
<dbReference type="SUPFAM" id="SSF102114">
    <property type="entry name" value="Radical SAM enzymes"/>
    <property type="match status" value="1"/>
</dbReference>
<dbReference type="CDD" id="cd01335">
    <property type="entry name" value="Radical_SAM"/>
    <property type="match status" value="1"/>
</dbReference>
<evidence type="ECO:0000313" key="8">
    <source>
        <dbReference type="Proteomes" id="UP000006094"/>
    </source>
</evidence>
<dbReference type="InterPro" id="IPR023867">
    <property type="entry name" value="Sulphatase_maturase_rSAM"/>
</dbReference>
<dbReference type="eggNOG" id="COG0641">
    <property type="taxonomic scope" value="Bacteria"/>
</dbReference>
<dbReference type="InterPro" id="IPR013785">
    <property type="entry name" value="Aldolase_TIM"/>
</dbReference>
<dbReference type="GO" id="GO:0016491">
    <property type="term" value="F:oxidoreductase activity"/>
    <property type="evidence" value="ECO:0007669"/>
    <property type="project" value="InterPro"/>
</dbReference>
<accession>K0AXC5</accession>
<dbReference type="Pfam" id="PF04055">
    <property type="entry name" value="Radical_SAM"/>
    <property type="match status" value="1"/>
</dbReference>
<organism evidence="7 8">
    <name type="scientific">Gottschalkia acidurici (strain ATCC 7906 / DSM 604 / BCRC 14475 / CIP 104303 / KCTC 5404 / NCIMB 10678 / 9a)</name>
    <name type="common">Clostridium acidurici</name>
    <dbReference type="NCBI Taxonomy" id="1128398"/>
    <lineage>
        <taxon>Bacteria</taxon>
        <taxon>Bacillati</taxon>
        <taxon>Bacillota</taxon>
        <taxon>Tissierellia</taxon>
        <taxon>Tissierellales</taxon>
        <taxon>Gottschalkiaceae</taxon>
        <taxon>Gottschalkia</taxon>
    </lineage>
</organism>